<evidence type="ECO:0000313" key="5">
    <source>
        <dbReference type="EMBL" id="MFC6705035.1"/>
    </source>
</evidence>
<evidence type="ECO:0000256" key="3">
    <source>
        <dbReference type="ARBA" id="ARBA00022676"/>
    </source>
</evidence>
<dbReference type="Gene3D" id="3.90.550.10">
    <property type="entry name" value="Spore Coat Polysaccharide Biosynthesis Protein SpsA, Chain A"/>
    <property type="match status" value="1"/>
</dbReference>
<gene>
    <name evidence="5" type="ORF">ACFQDH_07065</name>
</gene>
<comment type="similarity">
    <text evidence="2">Belongs to the glycosyltransferase 2 family.</text>
</comment>
<comment type="caution">
    <text evidence="5">The sequence shown here is derived from an EMBL/GenBank/DDBJ whole genome shotgun (WGS) entry which is preliminary data.</text>
</comment>
<dbReference type="EMBL" id="JBHSWH010000001">
    <property type="protein sequence ID" value="MFC6705035.1"/>
    <property type="molecule type" value="Genomic_DNA"/>
</dbReference>
<dbReference type="SUPFAM" id="SSF53448">
    <property type="entry name" value="Nucleotide-diphospho-sugar transferases"/>
    <property type="match status" value="1"/>
</dbReference>
<keyword evidence="6" id="KW-1185">Reference proteome</keyword>
<evidence type="ECO:0000313" key="6">
    <source>
        <dbReference type="Proteomes" id="UP001596298"/>
    </source>
</evidence>
<name>A0ABW2AE38_9MICO</name>
<protein>
    <submittedName>
        <fullName evidence="5">Glycosyltransferase</fullName>
        <ecNumber evidence="5">2.4.-.-</ecNumber>
    </submittedName>
</protein>
<dbReference type="EC" id="2.4.-.-" evidence="5"/>
<sequence length="337" mass="36634">MSRVGVVMVAYGAEPYLHAAVSSALESADIDVRVVVVDNGADQSAIDSVRNLPGVTVVAAPGNIGFGAGCNLGVKSTDADVLVLLNCDVLVDPGALGQLTRALRDPEVGIATASIRLADQTEVVNSAGNPVHYLGLAWAGGHGEPVAAHYRSGRVASASGACCAVTRPWWDALGGFDPEYFAYHEDVELSIRTWQRGRSVLYVADAIAWHHYEFSRNPRKLYLLERNRLLTLLTTYSTRTLLLLAPALVTQEVGLVALSIGQGWFREKVAGYGWLIRHRGQVADRNRQLQTERSRSDREVMAHFTARYDPGNVPLPFGLGMVNGLSAGYERLVRRWL</sequence>
<dbReference type="PANTHER" id="PTHR43179">
    <property type="entry name" value="RHAMNOSYLTRANSFERASE WBBL"/>
    <property type="match status" value="1"/>
</dbReference>
<keyword evidence="4 5" id="KW-0808">Transferase</keyword>
<dbReference type="GO" id="GO:0016757">
    <property type="term" value="F:glycosyltransferase activity"/>
    <property type="evidence" value="ECO:0007669"/>
    <property type="project" value="UniProtKB-KW"/>
</dbReference>
<dbReference type="Pfam" id="PF13641">
    <property type="entry name" value="Glyco_tranf_2_3"/>
    <property type="match status" value="1"/>
</dbReference>
<evidence type="ECO:0000256" key="2">
    <source>
        <dbReference type="ARBA" id="ARBA00006739"/>
    </source>
</evidence>
<comment type="pathway">
    <text evidence="1">Cell wall biogenesis; cell wall polysaccharide biosynthesis.</text>
</comment>
<organism evidence="5 6">
    <name type="scientific">Flexivirga alba</name>
    <dbReference type="NCBI Taxonomy" id="702742"/>
    <lineage>
        <taxon>Bacteria</taxon>
        <taxon>Bacillati</taxon>
        <taxon>Actinomycetota</taxon>
        <taxon>Actinomycetes</taxon>
        <taxon>Micrococcales</taxon>
        <taxon>Dermacoccaceae</taxon>
        <taxon>Flexivirga</taxon>
    </lineage>
</organism>
<dbReference type="Proteomes" id="UP001596298">
    <property type="component" value="Unassembled WGS sequence"/>
</dbReference>
<keyword evidence="3 5" id="KW-0328">Glycosyltransferase</keyword>
<proteinExistence type="inferred from homology"/>
<dbReference type="InterPro" id="IPR029044">
    <property type="entry name" value="Nucleotide-diphossugar_trans"/>
</dbReference>
<dbReference type="PANTHER" id="PTHR43179:SF12">
    <property type="entry name" value="GALACTOFURANOSYLTRANSFERASE GLFT2"/>
    <property type="match status" value="1"/>
</dbReference>
<dbReference type="RefSeq" id="WP_382399810.1">
    <property type="nucleotide sequence ID" value="NZ_JBHSWH010000001.1"/>
</dbReference>
<accession>A0ABW2AE38</accession>
<evidence type="ECO:0000256" key="4">
    <source>
        <dbReference type="ARBA" id="ARBA00022679"/>
    </source>
</evidence>
<reference evidence="6" key="1">
    <citation type="journal article" date="2019" name="Int. J. Syst. Evol. Microbiol.">
        <title>The Global Catalogue of Microorganisms (GCM) 10K type strain sequencing project: providing services to taxonomists for standard genome sequencing and annotation.</title>
        <authorList>
            <consortium name="The Broad Institute Genomics Platform"/>
            <consortium name="The Broad Institute Genome Sequencing Center for Infectious Disease"/>
            <person name="Wu L."/>
            <person name="Ma J."/>
        </authorList>
    </citation>
    <scope>NUCLEOTIDE SEQUENCE [LARGE SCALE GENOMIC DNA]</scope>
    <source>
        <strain evidence="6">CCUG 58127</strain>
    </source>
</reference>
<evidence type="ECO:0000256" key="1">
    <source>
        <dbReference type="ARBA" id="ARBA00004776"/>
    </source>
</evidence>